<dbReference type="PANTHER" id="PTHR37804:SF1">
    <property type="entry name" value="CDAA REGULATORY PROTEIN CDAR"/>
    <property type="match status" value="1"/>
</dbReference>
<keyword evidence="1" id="KW-0472">Membrane</keyword>
<protein>
    <recommendedName>
        <fullName evidence="4">YbbR-like domain-containing protein</fullName>
    </recommendedName>
</protein>
<dbReference type="InterPro" id="IPR053154">
    <property type="entry name" value="c-di-AMP_regulator"/>
</dbReference>
<feature type="transmembrane region" description="Helical" evidence="1">
    <location>
        <begin position="12"/>
        <end position="30"/>
    </location>
</feature>
<dbReference type="PANTHER" id="PTHR37804">
    <property type="entry name" value="CDAA REGULATORY PROTEIN CDAR"/>
    <property type="match status" value="1"/>
</dbReference>
<accession>A0A7C1SNN9</accession>
<dbReference type="Gene3D" id="2.170.120.40">
    <property type="entry name" value="YbbR-like domain"/>
    <property type="match status" value="1"/>
</dbReference>
<evidence type="ECO:0000256" key="1">
    <source>
        <dbReference type="SAM" id="Phobius"/>
    </source>
</evidence>
<comment type="caution">
    <text evidence="2">The sequence shown here is derived from an EMBL/GenBank/DDBJ whole genome shotgun (WGS) entry which is preliminary data.</text>
</comment>
<keyword evidence="1" id="KW-0812">Transmembrane</keyword>
<proteinExistence type="predicted"/>
<evidence type="ECO:0000313" key="3">
    <source>
        <dbReference type="EMBL" id="HFJ53227.1"/>
    </source>
</evidence>
<gene>
    <name evidence="2" type="ORF">ENP94_05605</name>
    <name evidence="3" type="ORF">ENS16_00850</name>
</gene>
<dbReference type="Pfam" id="PF07949">
    <property type="entry name" value="YbbR"/>
    <property type="match status" value="1"/>
</dbReference>
<name>A0A7C1SNN9_UNCW3</name>
<organism evidence="2">
    <name type="scientific">candidate division WOR-3 bacterium</name>
    <dbReference type="NCBI Taxonomy" id="2052148"/>
    <lineage>
        <taxon>Bacteria</taxon>
        <taxon>Bacteria division WOR-3</taxon>
    </lineage>
</organism>
<evidence type="ECO:0008006" key="4">
    <source>
        <dbReference type="Google" id="ProtNLM"/>
    </source>
</evidence>
<dbReference type="AlphaFoldDB" id="A0A7C1SNN9"/>
<sequence>MHLLRIITSNLGLKILALFFAVFLWLVAVLDRNYEVRVKVPIVLGDQRPEARVITDVDARTAVVTISGKGKELLRLRPQRLEFRPVVPEGRFGSRQIKLNVSDLNLPGNLTVRAVEPEMIEVRLGPAASREVKVTVPTKGQPGGGMMVSELRVNTPVRVTGTAGDIEQITEIYTETLDLSSVRSNEVRRLAVRMPQAGVMCTPETVEVEIQLEKEGARILLGLPVRVVAPPTCEVRVEPAEAQVAIAGPADRIDSIEPSDITVQIKISSLSPGQYRLGADVVLPEKFRLVKIEPLLFDVTVR</sequence>
<dbReference type="Gene3D" id="2.170.120.30">
    <property type="match status" value="2"/>
</dbReference>
<dbReference type="InterPro" id="IPR012505">
    <property type="entry name" value="YbbR"/>
</dbReference>
<dbReference type="EMBL" id="DSTU01000001">
    <property type="protein sequence ID" value="HFJ53227.1"/>
    <property type="molecule type" value="Genomic_DNA"/>
</dbReference>
<reference evidence="2" key="1">
    <citation type="journal article" date="2020" name="mSystems">
        <title>Genome- and Community-Level Interaction Insights into Carbon Utilization and Element Cycling Functions of Hydrothermarchaeota in Hydrothermal Sediment.</title>
        <authorList>
            <person name="Zhou Z."/>
            <person name="Liu Y."/>
            <person name="Xu W."/>
            <person name="Pan J."/>
            <person name="Luo Z.H."/>
            <person name="Li M."/>
        </authorList>
    </citation>
    <scope>NUCLEOTIDE SEQUENCE [LARGE SCALE GENOMIC DNA]</scope>
    <source>
        <strain evidence="2">SpSt-265</strain>
        <strain evidence="3">SpSt-465</strain>
    </source>
</reference>
<evidence type="ECO:0000313" key="2">
    <source>
        <dbReference type="EMBL" id="HEA87470.1"/>
    </source>
</evidence>
<keyword evidence="1" id="KW-1133">Transmembrane helix</keyword>
<dbReference type="EMBL" id="DSLG01000007">
    <property type="protein sequence ID" value="HEA87470.1"/>
    <property type="molecule type" value="Genomic_DNA"/>
</dbReference>